<protein>
    <recommendedName>
        <fullName evidence="3">Transcription and mRNA export factor ENY2</fullName>
    </recommendedName>
</protein>
<dbReference type="GO" id="GO:0003713">
    <property type="term" value="F:transcription coactivator activity"/>
    <property type="evidence" value="ECO:0007669"/>
    <property type="project" value="InterPro"/>
</dbReference>
<sequence>MREVGEVKGDSAAAAAAGSRVYEAMGNVQKQMLMEYLSQNLGSGSPWRDALSRCVTEVVRRRAQSGESLDVQDVINEVLPFSRSVIPTEVREGLFRRVSEVVGVGNSH</sequence>
<name>A0A1X0NHA4_9TRYP</name>
<evidence type="ECO:0000313" key="1">
    <source>
        <dbReference type="EMBL" id="ORC83888.1"/>
    </source>
</evidence>
<gene>
    <name evidence="1" type="ORF">TM35_000541120</name>
</gene>
<evidence type="ECO:0008006" key="3">
    <source>
        <dbReference type="Google" id="ProtNLM"/>
    </source>
</evidence>
<dbReference type="Pfam" id="PF10163">
    <property type="entry name" value="EnY2"/>
    <property type="match status" value="1"/>
</dbReference>
<dbReference type="AlphaFoldDB" id="A0A1X0NHA4"/>
<organism evidence="1 2">
    <name type="scientific">Trypanosoma theileri</name>
    <dbReference type="NCBI Taxonomy" id="67003"/>
    <lineage>
        <taxon>Eukaryota</taxon>
        <taxon>Discoba</taxon>
        <taxon>Euglenozoa</taxon>
        <taxon>Kinetoplastea</taxon>
        <taxon>Metakinetoplastina</taxon>
        <taxon>Trypanosomatida</taxon>
        <taxon>Trypanosomatidae</taxon>
        <taxon>Trypanosoma</taxon>
    </lineage>
</organism>
<dbReference type="GO" id="GO:0006406">
    <property type="term" value="P:mRNA export from nucleus"/>
    <property type="evidence" value="ECO:0007669"/>
    <property type="project" value="InterPro"/>
</dbReference>
<evidence type="ECO:0000313" key="2">
    <source>
        <dbReference type="Proteomes" id="UP000192257"/>
    </source>
</evidence>
<dbReference type="GeneID" id="39990517"/>
<dbReference type="InterPro" id="IPR038212">
    <property type="entry name" value="TF_EnY2_sf"/>
</dbReference>
<accession>A0A1X0NHA4</accession>
<reference evidence="1 2" key="1">
    <citation type="submission" date="2017-03" db="EMBL/GenBank/DDBJ databases">
        <title>An alternative strategy for trypanosome survival in the mammalian bloodstream revealed through genome and transcriptome analysis of the ubiquitous bovine parasite Trypanosoma (Megatrypanum) theileri.</title>
        <authorList>
            <person name="Kelly S."/>
            <person name="Ivens A."/>
            <person name="Mott A."/>
            <person name="O'Neill E."/>
            <person name="Emms D."/>
            <person name="Macleod O."/>
            <person name="Voorheis P."/>
            <person name="Matthews J."/>
            <person name="Matthews K."/>
            <person name="Carrington M."/>
        </authorList>
    </citation>
    <scope>NUCLEOTIDE SEQUENCE [LARGE SCALE GENOMIC DNA]</scope>
    <source>
        <strain evidence="1">Edinburgh</strain>
    </source>
</reference>
<dbReference type="VEuPathDB" id="TriTrypDB:TM35_000541120"/>
<dbReference type="Proteomes" id="UP000192257">
    <property type="component" value="Unassembled WGS sequence"/>
</dbReference>
<dbReference type="RefSeq" id="XP_028877954.1">
    <property type="nucleotide sequence ID" value="XM_029030737.1"/>
</dbReference>
<dbReference type="Gene3D" id="1.10.246.140">
    <property type="match status" value="1"/>
</dbReference>
<dbReference type="EMBL" id="NBCO01000054">
    <property type="protein sequence ID" value="ORC83888.1"/>
    <property type="molecule type" value="Genomic_DNA"/>
</dbReference>
<comment type="caution">
    <text evidence="1">The sequence shown here is derived from an EMBL/GenBank/DDBJ whole genome shotgun (WGS) entry which is preliminary data.</text>
</comment>
<dbReference type="InterPro" id="IPR018783">
    <property type="entry name" value="TF_ENY2"/>
</dbReference>
<proteinExistence type="predicted"/>
<dbReference type="OrthoDB" id="6221744at2759"/>
<keyword evidence="2" id="KW-1185">Reference proteome</keyword>
<dbReference type="GO" id="GO:0005643">
    <property type="term" value="C:nuclear pore"/>
    <property type="evidence" value="ECO:0007669"/>
    <property type="project" value="InterPro"/>
</dbReference>
<dbReference type="GO" id="GO:0000124">
    <property type="term" value="C:SAGA complex"/>
    <property type="evidence" value="ECO:0007669"/>
    <property type="project" value="InterPro"/>
</dbReference>